<comment type="caution">
    <text evidence="3">The sequence shown here is derived from an EMBL/GenBank/DDBJ whole genome shotgun (WGS) entry which is preliminary data.</text>
</comment>
<organism evidence="3 4">
    <name type="scientific">Prorocentrum cordatum</name>
    <dbReference type="NCBI Taxonomy" id="2364126"/>
    <lineage>
        <taxon>Eukaryota</taxon>
        <taxon>Sar</taxon>
        <taxon>Alveolata</taxon>
        <taxon>Dinophyceae</taxon>
        <taxon>Prorocentrales</taxon>
        <taxon>Prorocentraceae</taxon>
        <taxon>Prorocentrum</taxon>
    </lineage>
</organism>
<evidence type="ECO:0000256" key="2">
    <source>
        <dbReference type="SAM" id="SignalP"/>
    </source>
</evidence>
<gene>
    <name evidence="3" type="ORF">PCOR1329_LOCUS33564</name>
</gene>
<evidence type="ECO:0000313" key="3">
    <source>
        <dbReference type="EMBL" id="CAK0837344.1"/>
    </source>
</evidence>
<protein>
    <submittedName>
        <fullName evidence="3">Uncharacterized protein</fullName>
    </submittedName>
</protein>
<evidence type="ECO:0000256" key="1">
    <source>
        <dbReference type="SAM" id="MobiDB-lite"/>
    </source>
</evidence>
<proteinExistence type="predicted"/>
<reference evidence="3" key="1">
    <citation type="submission" date="2023-10" db="EMBL/GenBank/DDBJ databases">
        <authorList>
            <person name="Chen Y."/>
            <person name="Shah S."/>
            <person name="Dougan E. K."/>
            <person name="Thang M."/>
            <person name="Chan C."/>
        </authorList>
    </citation>
    <scope>NUCLEOTIDE SEQUENCE [LARGE SCALE GENOMIC DNA]</scope>
</reference>
<feature type="compositionally biased region" description="Low complexity" evidence="1">
    <location>
        <begin position="26"/>
        <end position="40"/>
    </location>
</feature>
<keyword evidence="2" id="KW-0732">Signal</keyword>
<feature type="chain" id="PRO_5046259405" evidence="2">
    <location>
        <begin position="22"/>
        <end position="314"/>
    </location>
</feature>
<dbReference type="Proteomes" id="UP001189429">
    <property type="component" value="Unassembled WGS sequence"/>
</dbReference>
<feature type="region of interest" description="Disordered" evidence="1">
    <location>
        <begin position="18"/>
        <end position="152"/>
    </location>
</feature>
<feature type="compositionally biased region" description="Basic and acidic residues" evidence="1">
    <location>
        <begin position="129"/>
        <end position="152"/>
    </location>
</feature>
<feature type="region of interest" description="Disordered" evidence="1">
    <location>
        <begin position="189"/>
        <end position="314"/>
    </location>
</feature>
<dbReference type="EMBL" id="CAUYUJ010014146">
    <property type="protein sequence ID" value="CAK0837344.1"/>
    <property type="molecule type" value="Genomic_DNA"/>
</dbReference>
<name>A0ABN9SXM1_9DINO</name>
<evidence type="ECO:0000313" key="4">
    <source>
        <dbReference type="Proteomes" id="UP001189429"/>
    </source>
</evidence>
<sequence length="314" mass="32252">MFLLMPLFLLRVEVGAPGAAGGRLSGGCSRSSSGDSPRAGSGRKGVLRAGGGGPEIWESAGPSRGNGRAGQRAGRRAARGDGRLAATGDPPQGQQAAETRVGNLDPEALQKAPGHAGSSRGPAALGGGRSDHGQRVPRRRGGEGRGEEEGWDKLVALAPTWPPDAAEGCARPGRRSSCRIWNDFVHASASCRGTGGRVAGGRDRVGGPPGDMPDLTPRAPPTETASQPWLLPGRSWSRDGPLGQSARTGPRPLQHGLTGNTPPAGQLAGTVRKLRGGTSGAERTAIRRPQVPLAARAWPNQRAAMSKPRAAPSR</sequence>
<feature type="signal peptide" evidence="2">
    <location>
        <begin position="1"/>
        <end position="21"/>
    </location>
</feature>
<accession>A0ABN9SXM1</accession>
<keyword evidence="4" id="KW-1185">Reference proteome</keyword>